<dbReference type="AlphaFoldDB" id="A0A219ARL7"/>
<name>A0A219ARL7_METCM</name>
<organism evidence="1 2">
    <name type="scientific">Pochonia chlamydosporia 170</name>
    <dbReference type="NCBI Taxonomy" id="1380566"/>
    <lineage>
        <taxon>Eukaryota</taxon>
        <taxon>Fungi</taxon>
        <taxon>Dikarya</taxon>
        <taxon>Ascomycota</taxon>
        <taxon>Pezizomycotina</taxon>
        <taxon>Sordariomycetes</taxon>
        <taxon>Hypocreomycetidae</taxon>
        <taxon>Hypocreales</taxon>
        <taxon>Clavicipitaceae</taxon>
        <taxon>Pochonia</taxon>
    </lineage>
</organism>
<dbReference type="GeneID" id="33936529"/>
<sequence>MQIDLFEGMNAAIIRAALCTQHAACLVGSGDNKATAESCLGRGKAAWRQVQGKGGKSGIQAANRRWLYHQARLAGVICRPWS</sequence>
<accession>A0A219ARL7</accession>
<dbReference type="KEGG" id="pchm:VFPPC_17585"/>
<dbReference type="RefSeq" id="XP_022285692.1">
    <property type="nucleotide sequence ID" value="XM_022429281.1"/>
</dbReference>
<evidence type="ECO:0000313" key="2">
    <source>
        <dbReference type="Proteomes" id="UP000078397"/>
    </source>
</evidence>
<protein>
    <submittedName>
        <fullName evidence="1">Uncharacterized protein</fullName>
    </submittedName>
</protein>
<keyword evidence="2" id="KW-1185">Reference proteome</keyword>
<dbReference type="Proteomes" id="UP000078397">
    <property type="component" value="Unassembled WGS sequence"/>
</dbReference>
<dbReference type="EMBL" id="LSBJ02000002">
    <property type="protein sequence ID" value="OWT43252.1"/>
    <property type="molecule type" value="Genomic_DNA"/>
</dbReference>
<comment type="caution">
    <text evidence="1">The sequence shown here is derived from an EMBL/GenBank/DDBJ whole genome shotgun (WGS) entry which is preliminary data.</text>
</comment>
<gene>
    <name evidence="1" type="ORF">VFPPC_17585</name>
</gene>
<reference evidence="1 2" key="1">
    <citation type="journal article" date="2016" name="PLoS Pathog.">
        <title>Biosynthesis of antibiotic leucinostatins in bio-control fungus Purpureocillium lilacinum and their inhibition on phytophthora revealed by genome mining.</title>
        <authorList>
            <person name="Wang G."/>
            <person name="Liu Z."/>
            <person name="Lin R."/>
            <person name="Li E."/>
            <person name="Mao Z."/>
            <person name="Ling J."/>
            <person name="Yang Y."/>
            <person name="Yin W.B."/>
            <person name="Xie B."/>
        </authorList>
    </citation>
    <scope>NUCLEOTIDE SEQUENCE [LARGE SCALE GENOMIC DNA]</scope>
    <source>
        <strain evidence="1">170</strain>
    </source>
</reference>
<proteinExistence type="predicted"/>
<evidence type="ECO:0000313" key="1">
    <source>
        <dbReference type="EMBL" id="OWT43252.1"/>
    </source>
</evidence>